<dbReference type="PROSITE" id="PS50041">
    <property type="entry name" value="C_TYPE_LECTIN_2"/>
    <property type="match status" value="1"/>
</dbReference>
<feature type="domain" description="C-type lectin" evidence="2">
    <location>
        <begin position="75"/>
        <end position="150"/>
    </location>
</feature>
<evidence type="ECO:0000256" key="1">
    <source>
        <dbReference type="ARBA" id="ARBA00004401"/>
    </source>
</evidence>
<keyword evidence="4" id="KW-1185">Reference proteome</keyword>
<dbReference type="InterPro" id="IPR016187">
    <property type="entry name" value="CTDL_fold"/>
</dbReference>
<dbReference type="InterPro" id="IPR001304">
    <property type="entry name" value="C-type_lectin-like"/>
</dbReference>
<sequence>MYSRLLTWVLGRLTELTPRVGVVVTSSRVLFVLCALCALLLLLVVALAAQTGHCLSQDTPGPSRIESCPMDWLYSRNKCYYFSVMYRKEGDWDESQRFCSSHKGSLALFDTQEDLNFLMDISGEHHVWVGLRKREDGIHWANGTTCSSSL</sequence>
<dbReference type="AlphaFoldDB" id="A0AAV7V5A1"/>
<dbReference type="EMBL" id="JANPWB010000004">
    <property type="protein sequence ID" value="KAJ1195776.1"/>
    <property type="molecule type" value="Genomic_DNA"/>
</dbReference>
<dbReference type="PANTHER" id="PTHR45710:SF8">
    <property type="entry name" value="RERATING FAMILY MEMBER 4"/>
    <property type="match status" value="1"/>
</dbReference>
<accession>A0AAV7V5A1</accession>
<dbReference type="GO" id="GO:0005886">
    <property type="term" value="C:plasma membrane"/>
    <property type="evidence" value="ECO:0007669"/>
    <property type="project" value="UniProtKB-SubCell"/>
</dbReference>
<dbReference type="SUPFAM" id="SSF56436">
    <property type="entry name" value="C-type lectin-like"/>
    <property type="match status" value="1"/>
</dbReference>
<dbReference type="Gene3D" id="3.10.100.10">
    <property type="entry name" value="Mannose-Binding Protein A, subunit A"/>
    <property type="match status" value="1"/>
</dbReference>
<evidence type="ECO:0000313" key="4">
    <source>
        <dbReference type="Proteomes" id="UP001066276"/>
    </source>
</evidence>
<proteinExistence type="predicted"/>
<dbReference type="InterPro" id="IPR016186">
    <property type="entry name" value="C-type_lectin-like/link_sf"/>
</dbReference>
<dbReference type="PANTHER" id="PTHR45710">
    <property type="entry name" value="C-TYPE LECTIN DOMAIN-CONTAINING PROTEIN 180"/>
    <property type="match status" value="1"/>
</dbReference>
<evidence type="ECO:0000259" key="2">
    <source>
        <dbReference type="PROSITE" id="PS50041"/>
    </source>
</evidence>
<comment type="subcellular location">
    <subcellularLocation>
        <location evidence="1">Cell membrane</location>
        <topology evidence="1">Single-pass type II membrane protein</topology>
    </subcellularLocation>
</comment>
<comment type="caution">
    <text evidence="3">The sequence shown here is derived from an EMBL/GenBank/DDBJ whole genome shotgun (WGS) entry which is preliminary data.</text>
</comment>
<dbReference type="Proteomes" id="UP001066276">
    <property type="component" value="Chromosome 2_2"/>
</dbReference>
<name>A0AAV7V5A1_PLEWA</name>
<dbReference type="InterPro" id="IPR050828">
    <property type="entry name" value="C-type_lectin/matrix_domain"/>
</dbReference>
<dbReference type="Pfam" id="PF00059">
    <property type="entry name" value="Lectin_C"/>
    <property type="match status" value="1"/>
</dbReference>
<gene>
    <name evidence="3" type="ORF">NDU88_005044</name>
</gene>
<evidence type="ECO:0000313" key="3">
    <source>
        <dbReference type="EMBL" id="KAJ1195776.1"/>
    </source>
</evidence>
<reference evidence="3" key="1">
    <citation type="journal article" date="2022" name="bioRxiv">
        <title>Sequencing and chromosome-scale assembly of the giantPleurodeles waltlgenome.</title>
        <authorList>
            <person name="Brown T."/>
            <person name="Elewa A."/>
            <person name="Iarovenko S."/>
            <person name="Subramanian E."/>
            <person name="Araus A.J."/>
            <person name="Petzold A."/>
            <person name="Susuki M."/>
            <person name="Suzuki K.-i.T."/>
            <person name="Hayashi T."/>
            <person name="Toyoda A."/>
            <person name="Oliveira C."/>
            <person name="Osipova E."/>
            <person name="Leigh N.D."/>
            <person name="Simon A."/>
            <person name="Yun M.H."/>
        </authorList>
    </citation>
    <scope>NUCLEOTIDE SEQUENCE</scope>
    <source>
        <strain evidence="3">20211129_DDA</strain>
        <tissue evidence="3">Liver</tissue>
    </source>
</reference>
<organism evidence="3 4">
    <name type="scientific">Pleurodeles waltl</name>
    <name type="common">Iberian ribbed newt</name>
    <dbReference type="NCBI Taxonomy" id="8319"/>
    <lineage>
        <taxon>Eukaryota</taxon>
        <taxon>Metazoa</taxon>
        <taxon>Chordata</taxon>
        <taxon>Craniata</taxon>
        <taxon>Vertebrata</taxon>
        <taxon>Euteleostomi</taxon>
        <taxon>Amphibia</taxon>
        <taxon>Batrachia</taxon>
        <taxon>Caudata</taxon>
        <taxon>Salamandroidea</taxon>
        <taxon>Salamandridae</taxon>
        <taxon>Pleurodelinae</taxon>
        <taxon>Pleurodeles</taxon>
    </lineage>
</organism>
<protein>
    <recommendedName>
        <fullName evidence="2">C-type lectin domain-containing protein</fullName>
    </recommendedName>
</protein>